<organism evidence="1 2">
    <name type="scientific">Penicillium rubens (strain ATCC 28089 / DSM 1075 / NRRL 1951 / Wisconsin 54-1255)</name>
    <name type="common">Penicillium chrysogenum</name>
    <dbReference type="NCBI Taxonomy" id="500485"/>
    <lineage>
        <taxon>Eukaryota</taxon>
        <taxon>Fungi</taxon>
        <taxon>Dikarya</taxon>
        <taxon>Ascomycota</taxon>
        <taxon>Pezizomycotina</taxon>
        <taxon>Eurotiomycetes</taxon>
        <taxon>Eurotiomycetidae</taxon>
        <taxon>Eurotiales</taxon>
        <taxon>Aspergillaceae</taxon>
        <taxon>Penicillium</taxon>
        <taxon>Penicillium chrysogenum species complex</taxon>
    </lineage>
</organism>
<dbReference type="OMA" id="LVQIRIC"/>
<sequence>MNAVKIGATTRGVSTFRESVPKKVPFRAQHLVLEAVQKMLEQSGFRFVQRWLPQACRSAEWVCAESMELHRLFPLLNQNRKYASSKDFHQILAKLHSLRHTVSNIRHAAVHRIVQDSESLLEMLQAAVAFASCIGDKECTQQLEFLCSTLNNLLFQMNERLHHLQQRVLVQIRICHSRPAELMQRRALLPEAVRRLTEQSEDMFDLQVQGILRKNLLLCWYEASNQPSALQVS</sequence>
<gene>
    <name evidence="1" type="ORF">Pc13g00170</name>
    <name evidence="1" type="ORF">PCH_Pc13g00170</name>
</gene>
<dbReference type="OrthoDB" id="5324651at2759"/>
<keyword evidence="2" id="KW-1185">Reference proteome</keyword>
<accession>B6H5G6</accession>
<proteinExistence type="predicted"/>
<dbReference type="EMBL" id="AM920428">
    <property type="protein sequence ID" value="CAP91086.1"/>
    <property type="molecule type" value="Genomic_DNA"/>
</dbReference>
<reference evidence="1 2" key="1">
    <citation type="journal article" date="2008" name="Nat. Biotechnol.">
        <title>Genome sequencing and analysis of the filamentous fungus Penicillium chrysogenum.</title>
        <authorList>
            <person name="van den Berg M.A."/>
            <person name="Albang R."/>
            <person name="Albermann K."/>
            <person name="Badger J.H."/>
            <person name="Daran J.-M."/>
            <person name="Driessen A.J.M."/>
            <person name="Garcia-Estrada C."/>
            <person name="Fedorova N.D."/>
            <person name="Harris D.M."/>
            <person name="Heijne W.H.M."/>
            <person name="Joardar V.S."/>
            <person name="Kiel J.A.K.W."/>
            <person name="Kovalchuk A."/>
            <person name="Martin J.F."/>
            <person name="Nierman W.C."/>
            <person name="Nijland J.G."/>
            <person name="Pronk J.T."/>
            <person name="Roubos J.A."/>
            <person name="van der Klei I.J."/>
            <person name="van Peij N.N.M.E."/>
            <person name="Veenhuis M."/>
            <person name="von Doehren H."/>
            <person name="Wagner C."/>
            <person name="Wortman J.R."/>
            <person name="Bovenberg R.A.L."/>
        </authorList>
    </citation>
    <scope>NUCLEOTIDE SEQUENCE [LARGE SCALE GENOMIC DNA]</scope>
    <source>
        <strain evidence="2">ATCC 28089 / DSM 1075 / NRRL 1951 / Wisconsin 54-1255</strain>
    </source>
</reference>
<dbReference type="VEuPathDB" id="FungiDB:PCH_Pc13g00170"/>
<dbReference type="BioCyc" id="PCHR:PC13G00170-MONOMER"/>
<evidence type="ECO:0000313" key="1">
    <source>
        <dbReference type="EMBL" id="CAP91086.1"/>
    </source>
</evidence>
<protein>
    <submittedName>
        <fullName evidence="1">Pc13g00170 protein</fullName>
    </submittedName>
</protein>
<name>B6H5G6_PENRW</name>
<dbReference type="HOGENOM" id="CLU_1251035_0_0_1"/>
<evidence type="ECO:0000313" key="2">
    <source>
        <dbReference type="Proteomes" id="UP000000724"/>
    </source>
</evidence>
<dbReference type="Proteomes" id="UP000000724">
    <property type="component" value="Contig Pc00c13"/>
</dbReference>
<dbReference type="AlphaFoldDB" id="B6H5G6"/>